<dbReference type="OrthoDB" id="9950853at2759"/>
<protein>
    <submittedName>
        <fullName evidence="1">Uncharacterized protein</fullName>
    </submittedName>
</protein>
<proteinExistence type="predicted"/>
<accession>A0A1V4KGD4</accession>
<reference evidence="1 2" key="1">
    <citation type="submission" date="2016-02" db="EMBL/GenBank/DDBJ databases">
        <title>Band-tailed pigeon sequencing and assembly.</title>
        <authorList>
            <person name="Soares A.E."/>
            <person name="Novak B.J."/>
            <person name="Rice E.S."/>
            <person name="O'Connell B."/>
            <person name="Chang D."/>
            <person name="Weber S."/>
            <person name="Shapiro B."/>
        </authorList>
    </citation>
    <scope>NUCLEOTIDE SEQUENCE [LARGE SCALE GENOMIC DNA]</scope>
    <source>
        <strain evidence="1">BTP2013</strain>
        <tissue evidence="1">Blood</tissue>
    </source>
</reference>
<name>A0A1V4KGD4_PATFA</name>
<dbReference type="AlphaFoldDB" id="A0A1V4KGD4"/>
<organism evidence="1 2">
    <name type="scientific">Patagioenas fasciata monilis</name>
    <dbReference type="NCBI Taxonomy" id="372326"/>
    <lineage>
        <taxon>Eukaryota</taxon>
        <taxon>Metazoa</taxon>
        <taxon>Chordata</taxon>
        <taxon>Craniata</taxon>
        <taxon>Vertebrata</taxon>
        <taxon>Euteleostomi</taxon>
        <taxon>Archelosauria</taxon>
        <taxon>Archosauria</taxon>
        <taxon>Dinosauria</taxon>
        <taxon>Saurischia</taxon>
        <taxon>Theropoda</taxon>
        <taxon>Coelurosauria</taxon>
        <taxon>Aves</taxon>
        <taxon>Neognathae</taxon>
        <taxon>Neoaves</taxon>
        <taxon>Columbimorphae</taxon>
        <taxon>Columbiformes</taxon>
        <taxon>Columbidae</taxon>
        <taxon>Patagioenas</taxon>
    </lineage>
</organism>
<evidence type="ECO:0000313" key="1">
    <source>
        <dbReference type="EMBL" id="OPJ83519.1"/>
    </source>
</evidence>
<sequence length="69" mass="7376">MDNASDYGSEDCRFDSCLARKRFGASVRLAWPRFLSPHGAANGIGLASLSSCTSTVQTEQNEKDGDSSC</sequence>
<comment type="caution">
    <text evidence="1">The sequence shown here is derived from an EMBL/GenBank/DDBJ whole genome shotgun (WGS) entry which is preliminary data.</text>
</comment>
<gene>
    <name evidence="1" type="ORF">AV530_006397</name>
</gene>
<dbReference type="EMBL" id="LSYS01003169">
    <property type="protein sequence ID" value="OPJ83519.1"/>
    <property type="molecule type" value="Genomic_DNA"/>
</dbReference>
<dbReference type="Proteomes" id="UP000190648">
    <property type="component" value="Unassembled WGS sequence"/>
</dbReference>
<keyword evidence="2" id="KW-1185">Reference proteome</keyword>
<evidence type="ECO:0000313" key="2">
    <source>
        <dbReference type="Proteomes" id="UP000190648"/>
    </source>
</evidence>